<evidence type="ECO:0000313" key="3">
    <source>
        <dbReference type="Proteomes" id="UP000825002"/>
    </source>
</evidence>
<reference evidence="2 3" key="1">
    <citation type="submission" date="2020-10" db="EMBL/GenBank/DDBJ databases">
        <authorList>
            <person name="Klimov P.B."/>
            <person name="Dyachkov S.M."/>
            <person name="Chetverikov P.E."/>
        </authorList>
    </citation>
    <scope>NUCLEOTIDE SEQUENCE [LARGE SCALE GENOMIC DNA]</scope>
    <source>
        <strain evidence="2">BMOC 18-1129-001#AD2665</strain>
        <tissue evidence="2">Entire mites</tissue>
    </source>
</reference>
<sequence length="128" mass="14407">MSYPKRSQSYQAADKSELIEAIKYPGNFQPIMLCTVSLLVIGLLMMVTGGVVCLVYYTEITPPNFDNNYQRYVGSSLPRIVGPMMVAYGMLLFIGNIIMMVFALNNYRRSTSKTKRMPTVQDIDNAES</sequence>
<gene>
    <name evidence="2" type="ORF">GZH46_00986</name>
</gene>
<protein>
    <submittedName>
        <fullName evidence="2">Uncharacterized protein</fullName>
    </submittedName>
</protein>
<comment type="caution">
    <text evidence="2">The sequence shown here is derived from an EMBL/GenBank/DDBJ whole genome shotgun (WGS) entry which is preliminary data.</text>
</comment>
<proteinExistence type="predicted"/>
<dbReference type="Proteomes" id="UP000825002">
    <property type="component" value="Unassembled WGS sequence"/>
</dbReference>
<feature type="transmembrane region" description="Helical" evidence="1">
    <location>
        <begin position="31"/>
        <end position="57"/>
    </location>
</feature>
<feature type="transmembrane region" description="Helical" evidence="1">
    <location>
        <begin position="85"/>
        <end position="107"/>
    </location>
</feature>
<evidence type="ECO:0000313" key="2">
    <source>
        <dbReference type="EMBL" id="KAG9510473.1"/>
    </source>
</evidence>
<accession>A0ABQ7SAQ4</accession>
<organism evidence="2 3">
    <name type="scientific">Fragariocoptes setiger</name>
    <dbReference type="NCBI Taxonomy" id="1670756"/>
    <lineage>
        <taxon>Eukaryota</taxon>
        <taxon>Metazoa</taxon>
        <taxon>Ecdysozoa</taxon>
        <taxon>Arthropoda</taxon>
        <taxon>Chelicerata</taxon>
        <taxon>Arachnida</taxon>
        <taxon>Acari</taxon>
        <taxon>Acariformes</taxon>
        <taxon>Trombidiformes</taxon>
        <taxon>Prostigmata</taxon>
        <taxon>Eupodina</taxon>
        <taxon>Eriophyoidea</taxon>
        <taxon>Phytoptidae</taxon>
        <taxon>Fragariocoptes</taxon>
    </lineage>
</organism>
<keyword evidence="1" id="KW-0472">Membrane</keyword>
<keyword evidence="3" id="KW-1185">Reference proteome</keyword>
<dbReference type="EMBL" id="JAIFTH010000138">
    <property type="protein sequence ID" value="KAG9510473.1"/>
    <property type="molecule type" value="Genomic_DNA"/>
</dbReference>
<evidence type="ECO:0000256" key="1">
    <source>
        <dbReference type="SAM" id="Phobius"/>
    </source>
</evidence>
<name>A0ABQ7SAQ4_9ACAR</name>
<keyword evidence="1" id="KW-1133">Transmembrane helix</keyword>
<keyword evidence="1" id="KW-0812">Transmembrane</keyword>